<proteinExistence type="predicted"/>
<accession>A0A448XGG4</accession>
<feature type="region of interest" description="Disordered" evidence="1">
    <location>
        <begin position="145"/>
        <end position="168"/>
    </location>
</feature>
<feature type="compositionally biased region" description="Low complexity" evidence="1">
    <location>
        <begin position="201"/>
        <end position="211"/>
    </location>
</feature>
<dbReference type="Proteomes" id="UP000784294">
    <property type="component" value="Unassembled WGS sequence"/>
</dbReference>
<evidence type="ECO:0000256" key="1">
    <source>
        <dbReference type="SAM" id="MobiDB-lite"/>
    </source>
</evidence>
<protein>
    <submittedName>
        <fullName evidence="2">Uncharacterized protein</fullName>
    </submittedName>
</protein>
<feature type="compositionally biased region" description="Pro residues" evidence="1">
    <location>
        <begin position="212"/>
        <end position="230"/>
    </location>
</feature>
<dbReference type="EMBL" id="CAAALY010251355">
    <property type="protein sequence ID" value="VEL36076.1"/>
    <property type="molecule type" value="Genomic_DNA"/>
</dbReference>
<comment type="caution">
    <text evidence="2">The sequence shown here is derived from an EMBL/GenBank/DDBJ whole genome shotgun (WGS) entry which is preliminary data.</text>
</comment>
<organism evidence="2 3">
    <name type="scientific">Protopolystoma xenopodis</name>
    <dbReference type="NCBI Taxonomy" id="117903"/>
    <lineage>
        <taxon>Eukaryota</taxon>
        <taxon>Metazoa</taxon>
        <taxon>Spiralia</taxon>
        <taxon>Lophotrochozoa</taxon>
        <taxon>Platyhelminthes</taxon>
        <taxon>Monogenea</taxon>
        <taxon>Polyopisthocotylea</taxon>
        <taxon>Polystomatidea</taxon>
        <taxon>Polystomatidae</taxon>
        <taxon>Protopolystoma</taxon>
    </lineage>
</organism>
<dbReference type="AlphaFoldDB" id="A0A448XGG4"/>
<feature type="compositionally biased region" description="Basic and acidic residues" evidence="1">
    <location>
        <begin position="251"/>
        <end position="264"/>
    </location>
</feature>
<reference evidence="2" key="1">
    <citation type="submission" date="2018-11" db="EMBL/GenBank/DDBJ databases">
        <authorList>
            <consortium name="Pathogen Informatics"/>
        </authorList>
    </citation>
    <scope>NUCLEOTIDE SEQUENCE</scope>
</reference>
<sequence length="287" mass="29712">MESRFAPRFLAKSVCIVDRYRFIETSLSCLPTCAPLASSQQDAISAPFGTGCGAAELWSSDPLHRTYPAEATSPEAAPDWSLPVLGAWSDSAPGLAYPQAHASTDPRGPTQAGPGPVGWAPLPSRPLLPPYSILSLSPSPGSASIDSLLAGPHGQAGGAATPKSSHSTVTGYPTFYSSLESGLSTSRPSLAHDLLPSLYSHSVSPPSSAAPSFPPLLPAPVPPSSSPSAPPHHLLQATPSSSLHSANAEPDTFHDLAPADRHSTMPDPPGFVRPTREEAAAVQTRQK</sequence>
<gene>
    <name evidence="2" type="ORF">PXEA_LOCUS29516</name>
</gene>
<feature type="region of interest" description="Disordered" evidence="1">
    <location>
        <begin position="201"/>
        <end position="287"/>
    </location>
</feature>
<keyword evidence="3" id="KW-1185">Reference proteome</keyword>
<feature type="region of interest" description="Disordered" evidence="1">
    <location>
        <begin position="96"/>
        <end position="121"/>
    </location>
</feature>
<name>A0A448XGG4_9PLAT</name>
<evidence type="ECO:0000313" key="2">
    <source>
        <dbReference type="EMBL" id="VEL36076.1"/>
    </source>
</evidence>
<evidence type="ECO:0000313" key="3">
    <source>
        <dbReference type="Proteomes" id="UP000784294"/>
    </source>
</evidence>